<feature type="region of interest" description="Disordered" evidence="1">
    <location>
        <begin position="96"/>
        <end position="173"/>
    </location>
</feature>
<keyword evidence="4" id="KW-1185">Reference proteome</keyword>
<feature type="domain" description="DOD-type homing endonuclease" evidence="2">
    <location>
        <begin position="202"/>
        <end position="293"/>
    </location>
</feature>
<gene>
    <name evidence="3" type="primary">PRP8_3</name>
    <name evidence="3" type="ORF">Q8F55_005673</name>
</gene>
<sequence length="336" mass="37126">MQLVRLSHCFPAKYIGIWLADGPRTHPGLANNHEKEVIDYLHEVCGIFGLRGGVNYALTSGPLTASHKPLPATKDAQQRGELERRLKKREIQERMDIGFLRLPPGDEGYKDTTESAGSSSDRPRKQHRLKTKASTASQQHLLADAEGPESSDLYEDVDNNKQNSTGKRRLRRVSQRVTAEEADAIADIMLDSDGSVTVSSGSQGCNRLLMAMRKLGLIYDFAKYGSGPANDSKRIPHEYMYNSRAVRQDLLGGFVDGDGHYGHATNCFELVQAPGWHLGLIHDPLFIIRSLGYPVHISFTDPNGRATLDGLPDLRARAGSCIVFSPNDGEFDCLLR</sequence>
<name>A0ABR3Q2C1_9TREE</name>
<dbReference type="RefSeq" id="XP_069208803.1">
    <property type="nucleotide sequence ID" value="XM_069354161.1"/>
</dbReference>
<dbReference type="InterPro" id="IPR004042">
    <property type="entry name" value="Intein_endonuc_central"/>
</dbReference>
<evidence type="ECO:0000313" key="3">
    <source>
        <dbReference type="EMBL" id="KAL1408859.1"/>
    </source>
</evidence>
<evidence type="ECO:0000259" key="2">
    <source>
        <dbReference type="PROSITE" id="PS50819"/>
    </source>
</evidence>
<accession>A0ABR3Q2C1</accession>
<proteinExistence type="predicted"/>
<dbReference type="SUPFAM" id="SSF55608">
    <property type="entry name" value="Homing endonucleases"/>
    <property type="match status" value="1"/>
</dbReference>
<organism evidence="3 4">
    <name type="scientific">Vanrija albida</name>
    <dbReference type="NCBI Taxonomy" id="181172"/>
    <lineage>
        <taxon>Eukaryota</taxon>
        <taxon>Fungi</taxon>
        <taxon>Dikarya</taxon>
        <taxon>Basidiomycota</taxon>
        <taxon>Agaricomycotina</taxon>
        <taxon>Tremellomycetes</taxon>
        <taxon>Trichosporonales</taxon>
        <taxon>Trichosporonaceae</taxon>
        <taxon>Vanrija</taxon>
    </lineage>
</organism>
<protein>
    <submittedName>
        <fullName evidence="3">Pre-mRNA-splicing factor 8</fullName>
    </submittedName>
</protein>
<evidence type="ECO:0000313" key="4">
    <source>
        <dbReference type="Proteomes" id="UP001565368"/>
    </source>
</evidence>
<evidence type="ECO:0000256" key="1">
    <source>
        <dbReference type="SAM" id="MobiDB-lite"/>
    </source>
</evidence>
<comment type="caution">
    <text evidence="3">The sequence shown here is derived from an EMBL/GenBank/DDBJ whole genome shotgun (WGS) entry which is preliminary data.</text>
</comment>
<reference evidence="3 4" key="1">
    <citation type="submission" date="2023-08" db="EMBL/GenBank/DDBJ databases">
        <title>Annotated Genome Sequence of Vanrija albida AlHP1.</title>
        <authorList>
            <person name="Herzog R."/>
        </authorList>
    </citation>
    <scope>NUCLEOTIDE SEQUENCE [LARGE SCALE GENOMIC DNA]</scope>
    <source>
        <strain evidence="3 4">AlHP1</strain>
    </source>
</reference>
<feature type="region of interest" description="Disordered" evidence="1">
    <location>
        <begin position="62"/>
        <end position="81"/>
    </location>
</feature>
<dbReference type="GeneID" id="95986716"/>
<dbReference type="InterPro" id="IPR027434">
    <property type="entry name" value="Homing_endonucl"/>
</dbReference>
<dbReference type="EMBL" id="JBBXJM010000004">
    <property type="protein sequence ID" value="KAL1408859.1"/>
    <property type="molecule type" value="Genomic_DNA"/>
</dbReference>
<dbReference type="PROSITE" id="PS50819">
    <property type="entry name" value="INTEIN_ENDONUCLEASE"/>
    <property type="match status" value="1"/>
</dbReference>
<feature type="compositionally biased region" description="Acidic residues" evidence="1">
    <location>
        <begin position="146"/>
        <end position="157"/>
    </location>
</feature>
<dbReference type="Gene3D" id="3.10.28.10">
    <property type="entry name" value="Homing endonucleases"/>
    <property type="match status" value="1"/>
</dbReference>
<dbReference type="Proteomes" id="UP001565368">
    <property type="component" value="Unassembled WGS sequence"/>
</dbReference>